<evidence type="ECO:0000313" key="2">
    <source>
        <dbReference type="Proteomes" id="UP000028980"/>
    </source>
</evidence>
<evidence type="ECO:0000313" key="1">
    <source>
        <dbReference type="EMBL" id="GAK77444.1"/>
    </source>
</evidence>
<dbReference type="PROSITE" id="PS51257">
    <property type="entry name" value="PROKAR_LIPOPROTEIN"/>
    <property type="match status" value="1"/>
</dbReference>
<sequence>MTLKKISLIATAAIATFFTTSCDNDDDLTVNNVIAPATYSFNRGTESTVSYSGQTTRIAMAEEIKTAFKETSTTETQLTNMFAHVAGANDFSDAALNSSDKSVRSKVAASADYFSSNATDAAAIRADFDNYISSQVNDIFPAWNNTASAGAPGQIQQAGGGTIRYVNAKGLEYDQAFAKGLLGALMTDQILNNYLSTSVLDESTNRADNDNEVLVSGKSYTNMEHKWDEAFGYLYGAEPDATMPILDQDSFLSEYIDRVEGDADFAGIATTIYDAFKLGRAAIVEKNYSVRDEQAAIIRENVSLIPAIRAVFYLQNGKDNLTADPARAFHGLSEAYGFIYSLQFTRNPDTDAPYFSKTEVDTYLSQLMTGNGFWDVTPTTLDQISDDIAARFNFTTAQASN</sequence>
<accession>A0A081DEU8</accession>
<dbReference type="InterPro" id="IPR032331">
    <property type="entry name" value="DUF4856"/>
</dbReference>
<reference evidence="1 2" key="1">
    <citation type="journal article" date="2014" name="Genome Announc.">
        <title>Draft Genome Sequences of Marine Flavobacterium Nonlabens Strains NR17, NR24, NR27, NR32, NR33, and Ara13.</title>
        <authorList>
            <person name="Nakanishi M."/>
            <person name="Meirelles P."/>
            <person name="Suzuki R."/>
            <person name="Takatani N."/>
            <person name="Mino S."/>
            <person name="Suda W."/>
            <person name="Oshima K."/>
            <person name="Hattori M."/>
            <person name="Ohkuma M."/>
            <person name="Hosokawa M."/>
            <person name="Miyashita K."/>
            <person name="Thompson F.L."/>
            <person name="Niwa A."/>
            <person name="Sawabe T."/>
            <person name="Sawabe T."/>
        </authorList>
    </citation>
    <scope>NUCLEOTIDE SEQUENCE [LARGE SCALE GENOMIC DNA]</scope>
    <source>
        <strain evidence="2">JCM19296</strain>
    </source>
</reference>
<dbReference type="Proteomes" id="UP000028980">
    <property type="component" value="Unassembled WGS sequence"/>
</dbReference>
<organism evidence="1 2">
    <name type="scientific">Nonlabens ulvanivorans</name>
    <name type="common">Persicivirga ulvanivorans</name>
    <dbReference type="NCBI Taxonomy" id="906888"/>
    <lineage>
        <taxon>Bacteria</taxon>
        <taxon>Pseudomonadati</taxon>
        <taxon>Bacteroidota</taxon>
        <taxon>Flavobacteriia</taxon>
        <taxon>Flavobacteriales</taxon>
        <taxon>Flavobacteriaceae</taxon>
        <taxon>Nonlabens</taxon>
    </lineage>
</organism>
<comment type="caution">
    <text evidence="1">The sequence shown here is derived from an EMBL/GenBank/DDBJ whole genome shotgun (WGS) entry which is preliminary data.</text>
</comment>
<dbReference type="EMBL" id="BBLG01000009">
    <property type="protein sequence ID" value="GAK77444.1"/>
    <property type="molecule type" value="Genomic_DNA"/>
</dbReference>
<name>A0A081DEU8_NONUL</name>
<evidence type="ECO:0008006" key="3">
    <source>
        <dbReference type="Google" id="ProtNLM"/>
    </source>
</evidence>
<dbReference type="Pfam" id="PF16148">
    <property type="entry name" value="DUF4856"/>
    <property type="match status" value="1"/>
</dbReference>
<gene>
    <name evidence="1" type="ORF">JCM19296_3052</name>
</gene>
<dbReference type="AlphaFoldDB" id="A0A081DEU8"/>
<proteinExistence type="predicted"/>
<protein>
    <recommendedName>
        <fullName evidence="3">DUF4856 domain-containing protein</fullName>
    </recommendedName>
</protein>